<dbReference type="SUPFAM" id="SSF48019">
    <property type="entry name" value="post-AAA+ oligomerization domain-like"/>
    <property type="match status" value="1"/>
</dbReference>
<feature type="non-terminal residue" evidence="9">
    <location>
        <position position="1"/>
    </location>
</feature>
<evidence type="ECO:0000313" key="10">
    <source>
        <dbReference type="Proteomes" id="UP000782843"/>
    </source>
</evidence>
<dbReference type="InterPro" id="IPR005790">
    <property type="entry name" value="DNA_polIII_delta"/>
</dbReference>
<dbReference type="GO" id="GO:0003677">
    <property type="term" value="F:DNA binding"/>
    <property type="evidence" value="ECO:0007669"/>
    <property type="project" value="InterPro"/>
</dbReference>
<keyword evidence="4" id="KW-0235">DNA replication</keyword>
<feature type="domain" description="DNA polymerase III delta subunit-like C-terminal" evidence="8">
    <location>
        <begin position="108"/>
        <end position="223"/>
    </location>
</feature>
<reference evidence="9" key="2">
    <citation type="journal article" date="2021" name="Microbiome">
        <title>Successional dynamics and alternative stable states in a saline activated sludge microbial community over 9 years.</title>
        <authorList>
            <person name="Wang Y."/>
            <person name="Ye J."/>
            <person name="Ju F."/>
            <person name="Liu L."/>
            <person name="Boyd J.A."/>
            <person name="Deng Y."/>
            <person name="Parks D.H."/>
            <person name="Jiang X."/>
            <person name="Yin X."/>
            <person name="Woodcroft B.J."/>
            <person name="Tyson G.W."/>
            <person name="Hugenholtz P."/>
            <person name="Polz M.F."/>
            <person name="Zhang T."/>
        </authorList>
    </citation>
    <scope>NUCLEOTIDE SEQUENCE</scope>
    <source>
        <strain evidence="9">HKST-UBA10</strain>
    </source>
</reference>
<comment type="caution">
    <text evidence="9">The sequence shown here is derived from an EMBL/GenBank/DDBJ whole genome shotgun (WGS) entry which is preliminary data.</text>
</comment>
<dbReference type="Pfam" id="PF21694">
    <property type="entry name" value="DNA_pol3_delta_C"/>
    <property type="match status" value="1"/>
</dbReference>
<evidence type="ECO:0000256" key="6">
    <source>
        <dbReference type="ARBA" id="ARBA00034754"/>
    </source>
</evidence>
<comment type="catalytic activity">
    <reaction evidence="7">
        <text>DNA(n) + a 2'-deoxyribonucleoside 5'-triphosphate = DNA(n+1) + diphosphate</text>
        <dbReference type="Rhea" id="RHEA:22508"/>
        <dbReference type="Rhea" id="RHEA-COMP:17339"/>
        <dbReference type="Rhea" id="RHEA-COMP:17340"/>
        <dbReference type="ChEBI" id="CHEBI:33019"/>
        <dbReference type="ChEBI" id="CHEBI:61560"/>
        <dbReference type="ChEBI" id="CHEBI:173112"/>
        <dbReference type="EC" id="2.7.7.7"/>
    </reaction>
</comment>
<dbReference type="EMBL" id="JAGQLG010000155">
    <property type="protein sequence ID" value="MCA9382523.1"/>
    <property type="molecule type" value="Genomic_DNA"/>
</dbReference>
<dbReference type="GO" id="GO:0009360">
    <property type="term" value="C:DNA polymerase III complex"/>
    <property type="evidence" value="ECO:0007669"/>
    <property type="project" value="TreeGrafter"/>
</dbReference>
<evidence type="ECO:0000313" key="9">
    <source>
        <dbReference type="EMBL" id="MCA9382523.1"/>
    </source>
</evidence>
<dbReference type="PANTHER" id="PTHR34388:SF1">
    <property type="entry name" value="DNA POLYMERASE III SUBUNIT DELTA"/>
    <property type="match status" value="1"/>
</dbReference>
<dbReference type="GO" id="GO:0003887">
    <property type="term" value="F:DNA-directed DNA polymerase activity"/>
    <property type="evidence" value="ECO:0007669"/>
    <property type="project" value="UniProtKB-KW"/>
</dbReference>
<dbReference type="InterPro" id="IPR048466">
    <property type="entry name" value="DNA_pol3_delta-like_C"/>
</dbReference>
<evidence type="ECO:0000256" key="4">
    <source>
        <dbReference type="ARBA" id="ARBA00022705"/>
    </source>
</evidence>
<dbReference type="PANTHER" id="PTHR34388">
    <property type="entry name" value="DNA POLYMERASE III SUBUNIT DELTA"/>
    <property type="match status" value="1"/>
</dbReference>
<accession>A0A955L464</accession>
<dbReference type="AlphaFoldDB" id="A0A955L464"/>
<comment type="similarity">
    <text evidence="6">Belongs to the DNA polymerase HolA subunit family.</text>
</comment>
<dbReference type="Gene3D" id="1.10.8.60">
    <property type="match status" value="1"/>
</dbReference>
<evidence type="ECO:0000256" key="3">
    <source>
        <dbReference type="ARBA" id="ARBA00022695"/>
    </source>
</evidence>
<evidence type="ECO:0000256" key="2">
    <source>
        <dbReference type="ARBA" id="ARBA00022679"/>
    </source>
</evidence>
<dbReference type="SUPFAM" id="SSF52540">
    <property type="entry name" value="P-loop containing nucleoside triphosphate hydrolases"/>
    <property type="match status" value="1"/>
</dbReference>
<proteinExistence type="inferred from homology"/>
<organism evidence="9 10">
    <name type="scientific">Candidatus Dojkabacteria bacterium</name>
    <dbReference type="NCBI Taxonomy" id="2099670"/>
    <lineage>
        <taxon>Bacteria</taxon>
        <taxon>Candidatus Dojkabacteria</taxon>
    </lineage>
</organism>
<dbReference type="Proteomes" id="UP000782843">
    <property type="component" value="Unassembled WGS sequence"/>
</dbReference>
<dbReference type="GO" id="GO:0006261">
    <property type="term" value="P:DNA-templated DNA replication"/>
    <property type="evidence" value="ECO:0007669"/>
    <property type="project" value="TreeGrafter"/>
</dbReference>
<keyword evidence="2 9" id="KW-0808">Transferase</keyword>
<evidence type="ECO:0000256" key="1">
    <source>
        <dbReference type="ARBA" id="ARBA00012417"/>
    </source>
</evidence>
<dbReference type="InterPro" id="IPR008921">
    <property type="entry name" value="DNA_pol3_clamp-load_cplx_C"/>
</dbReference>
<dbReference type="InterPro" id="IPR027417">
    <property type="entry name" value="P-loop_NTPase"/>
</dbReference>
<keyword evidence="3 9" id="KW-0548">Nucleotidyltransferase</keyword>
<evidence type="ECO:0000259" key="8">
    <source>
        <dbReference type="Pfam" id="PF21694"/>
    </source>
</evidence>
<evidence type="ECO:0000256" key="7">
    <source>
        <dbReference type="ARBA" id="ARBA00049244"/>
    </source>
</evidence>
<dbReference type="EC" id="2.7.7.7" evidence="1"/>
<name>A0A955L464_9BACT</name>
<dbReference type="Gene3D" id="1.20.272.10">
    <property type="match status" value="1"/>
</dbReference>
<gene>
    <name evidence="9" type="primary">holA</name>
    <name evidence="9" type="ORF">KC660_03900</name>
</gene>
<reference evidence="9" key="1">
    <citation type="submission" date="2020-04" db="EMBL/GenBank/DDBJ databases">
        <authorList>
            <person name="Zhang T."/>
        </authorList>
    </citation>
    <scope>NUCLEOTIDE SEQUENCE</scope>
    <source>
        <strain evidence="9">HKST-UBA10</strain>
    </source>
</reference>
<dbReference type="NCBIfam" id="TIGR01128">
    <property type="entry name" value="holA"/>
    <property type="match status" value="1"/>
</dbReference>
<keyword evidence="5" id="KW-0239">DNA-directed DNA polymerase</keyword>
<protein>
    <recommendedName>
        <fullName evidence="1">DNA-directed DNA polymerase</fullName>
        <ecNumber evidence="1">2.7.7.7</ecNumber>
    </recommendedName>
</protein>
<sequence length="226" mass="26682">QEMIMWEDGEVDKRRQLFKFIKTTDAKIIEFKPLSYRDLRSWLKKELKKRNVKLENNLEELILATIGDDQGSISSELDKLALYARANKIEVVNKKDLLEVLSESKEFDIWDFMTTVENGRRSERQKILNKLMEQGEEPLAILGMLGRHFRMLIEIRYLIDHKYAQPDIQKRLNLHPFVFRKAYPSARQFSQNRLERYYQKLLDTDLAIKEGKVSSKLGVTLFVGTL</sequence>
<evidence type="ECO:0000256" key="5">
    <source>
        <dbReference type="ARBA" id="ARBA00022932"/>
    </source>
</evidence>